<keyword evidence="4" id="KW-1185">Reference proteome</keyword>
<protein>
    <submittedName>
        <fullName evidence="3">SgcJ/EcaC family oxidoreductase</fullName>
    </submittedName>
</protein>
<dbReference type="NCBIfam" id="TIGR02246">
    <property type="entry name" value="SgcJ/EcaC family oxidoreductase"/>
    <property type="match status" value="1"/>
</dbReference>
<dbReference type="Gene3D" id="3.10.450.50">
    <property type="match status" value="1"/>
</dbReference>
<gene>
    <name evidence="3" type="ORF">ACFQS9_26400</name>
</gene>
<dbReference type="PROSITE" id="PS51257">
    <property type="entry name" value="PROKAR_LIPOPROTEIN"/>
    <property type="match status" value="1"/>
</dbReference>
<name>A0ABW2S5V3_9NOCA</name>
<dbReference type="InterPro" id="IPR011944">
    <property type="entry name" value="Steroid_delta5-4_isomerase"/>
</dbReference>
<dbReference type="InterPro" id="IPR032710">
    <property type="entry name" value="NTF2-like_dom_sf"/>
</dbReference>
<feature type="domain" description="Calcium/calmodulin-dependent protein kinase II association-domain" evidence="2">
    <location>
        <begin position="39"/>
        <end position="158"/>
    </location>
</feature>
<dbReference type="EMBL" id="JBHTCS010000032">
    <property type="protein sequence ID" value="MFC7451434.1"/>
    <property type="molecule type" value="Genomic_DNA"/>
</dbReference>
<dbReference type="CDD" id="cd00531">
    <property type="entry name" value="NTF2_like"/>
    <property type="match status" value="1"/>
</dbReference>
<dbReference type="InterPro" id="IPR016887">
    <property type="entry name" value="UCP028470_steroid_isom-rel"/>
</dbReference>
<evidence type="ECO:0000313" key="4">
    <source>
        <dbReference type="Proteomes" id="UP001596484"/>
    </source>
</evidence>
<evidence type="ECO:0000256" key="1">
    <source>
        <dbReference type="SAM" id="SignalP"/>
    </source>
</evidence>
<evidence type="ECO:0000313" key="3">
    <source>
        <dbReference type="EMBL" id="MFC7451434.1"/>
    </source>
</evidence>
<comment type="caution">
    <text evidence="3">The sequence shown here is derived from an EMBL/GenBank/DDBJ whole genome shotgun (WGS) entry which is preliminary data.</text>
</comment>
<feature type="chain" id="PRO_5046164817" evidence="1">
    <location>
        <begin position="24"/>
        <end position="160"/>
    </location>
</feature>
<dbReference type="Pfam" id="PF08332">
    <property type="entry name" value="CaMKII_AD"/>
    <property type="match status" value="1"/>
</dbReference>
<dbReference type="InterPro" id="IPR013543">
    <property type="entry name" value="Ca/CaM-dep_prot_kinase-assoc"/>
</dbReference>
<dbReference type="RefSeq" id="WP_378409523.1">
    <property type="nucleotide sequence ID" value="NZ_JBHTCS010000032.1"/>
</dbReference>
<sequence length="160" mass="17152">MHKSTVRSIALTAGAVAALTACADPISGDAQDDPPSPEQVTALFDTWNETLATGDPEAVADLYAPDAVLLPTVSNVVRTDRAGIVEYFTGFLPSKPSAVIEQSVVNVLDAENAIDTGVYRFTLNTPDGPQGVDARYTFVYEKRDGEWLIVNHHSSEMPES</sequence>
<reference evidence="4" key="1">
    <citation type="journal article" date="2019" name="Int. J. Syst. Evol. Microbiol.">
        <title>The Global Catalogue of Microorganisms (GCM) 10K type strain sequencing project: providing services to taxonomists for standard genome sequencing and annotation.</title>
        <authorList>
            <consortium name="The Broad Institute Genomics Platform"/>
            <consortium name="The Broad Institute Genome Sequencing Center for Infectious Disease"/>
            <person name="Wu L."/>
            <person name="Ma J."/>
        </authorList>
    </citation>
    <scope>NUCLEOTIDE SEQUENCE [LARGE SCALE GENOMIC DNA]</scope>
    <source>
        <strain evidence="4">ICMP 19430</strain>
    </source>
</reference>
<dbReference type="PIRSF" id="PIRSF028470">
    <property type="entry name" value="UCP028470"/>
    <property type="match status" value="1"/>
</dbReference>
<keyword evidence="1" id="KW-0732">Signal</keyword>
<proteinExistence type="predicted"/>
<dbReference type="Proteomes" id="UP001596484">
    <property type="component" value="Unassembled WGS sequence"/>
</dbReference>
<dbReference type="SUPFAM" id="SSF54427">
    <property type="entry name" value="NTF2-like"/>
    <property type="match status" value="1"/>
</dbReference>
<evidence type="ECO:0000259" key="2">
    <source>
        <dbReference type="Pfam" id="PF08332"/>
    </source>
</evidence>
<feature type="signal peptide" evidence="1">
    <location>
        <begin position="1"/>
        <end position="23"/>
    </location>
</feature>
<organism evidence="3 4">
    <name type="scientific">Rhodococcus daqingensis</name>
    <dbReference type="NCBI Taxonomy" id="2479363"/>
    <lineage>
        <taxon>Bacteria</taxon>
        <taxon>Bacillati</taxon>
        <taxon>Actinomycetota</taxon>
        <taxon>Actinomycetes</taxon>
        <taxon>Mycobacteriales</taxon>
        <taxon>Nocardiaceae</taxon>
        <taxon>Rhodococcus</taxon>
    </lineage>
</organism>
<accession>A0ABW2S5V3</accession>